<dbReference type="EMBL" id="MN738906">
    <property type="protein sequence ID" value="QHT30675.1"/>
    <property type="molecule type" value="Genomic_DNA"/>
</dbReference>
<protein>
    <submittedName>
        <fullName evidence="1">Uncharacterized protein</fullName>
    </submittedName>
</protein>
<dbReference type="AlphaFoldDB" id="A0A6C0ETR8"/>
<sequence>MSSNAKTSARVSSNTFKPHHHIEANCGLIDSIIKGLPEISDLKEQYDPRKTRTCRHNCICYEVECGFAHTFTIEARKKIRKEFEKQTKAKVRKEKIQNEIAKLGENGFEKEWGDY</sequence>
<organism evidence="1">
    <name type="scientific">viral metagenome</name>
    <dbReference type="NCBI Taxonomy" id="1070528"/>
    <lineage>
        <taxon>unclassified sequences</taxon>
        <taxon>metagenomes</taxon>
        <taxon>organismal metagenomes</taxon>
    </lineage>
</organism>
<proteinExistence type="predicted"/>
<name>A0A6C0ETR8_9ZZZZ</name>
<accession>A0A6C0ETR8</accession>
<reference evidence="1" key="1">
    <citation type="journal article" date="2020" name="Nature">
        <title>Giant virus diversity and host interactions through global metagenomics.</title>
        <authorList>
            <person name="Schulz F."/>
            <person name="Roux S."/>
            <person name="Paez-Espino D."/>
            <person name="Jungbluth S."/>
            <person name="Walsh D.A."/>
            <person name="Denef V.J."/>
            <person name="McMahon K.D."/>
            <person name="Konstantinidis K.T."/>
            <person name="Eloe-Fadrosh E.A."/>
            <person name="Kyrpides N.C."/>
            <person name="Woyke T."/>
        </authorList>
    </citation>
    <scope>NUCLEOTIDE SEQUENCE</scope>
    <source>
        <strain evidence="1">GVMAG-M-3300009151-35</strain>
    </source>
</reference>
<evidence type="ECO:0000313" key="1">
    <source>
        <dbReference type="EMBL" id="QHT30675.1"/>
    </source>
</evidence>